<accession>A4J3S6</accession>
<proteinExistence type="predicted"/>
<dbReference type="HOGENOM" id="CLU_846581_0_0_9"/>
<keyword evidence="2" id="KW-1185">Reference proteome</keyword>
<evidence type="ECO:0000313" key="2">
    <source>
        <dbReference type="Proteomes" id="UP000001556"/>
    </source>
</evidence>
<sequence length="328" mass="38203">MPVKRPMLKQNKHHQPNLPTIYRESPRAIKSFWEMKAISNLDLMDDVLTLVKQKQDFISALVATYSLPDKPIIKRILGANPFEASLLSEAMQLCKNYDYAIRLYKSFKLYNLLGSNRYGYEYTPDYVNRDVLQFLRDMLRVYGESGIVHMMENAKEINLKDCIRLYQQLKDENQRAIKTEKVRIRDLHDWMSYRHKLQNHENLKFNVPNHIIRRLSMQNEKLKFFLPKESMELLKAGVELHNCVASYSRAMQDNSKWVVLVANDKGKLVACLEVQGRRLIQAKIDKNKPVSSDNKLNAEVISWAKEANLEIKTNDLKVQTESATSVAV</sequence>
<dbReference type="OrthoDB" id="9777497at2"/>
<dbReference type="InterPro" id="IPR025586">
    <property type="entry name" value="PcfJ"/>
</dbReference>
<dbReference type="EMBL" id="CP000612">
    <property type="protein sequence ID" value="ABO49729.1"/>
    <property type="molecule type" value="Genomic_DNA"/>
</dbReference>
<dbReference type="AlphaFoldDB" id="A4J3S6"/>
<dbReference type="KEGG" id="drm:Dred_1195"/>
<dbReference type="Pfam" id="PF14284">
    <property type="entry name" value="PcfJ"/>
    <property type="match status" value="1"/>
</dbReference>
<reference evidence="1 2" key="1">
    <citation type="submission" date="2007-03" db="EMBL/GenBank/DDBJ databases">
        <title>Complete sequence of Desulfotomaculum reducens MI-1.</title>
        <authorList>
            <consortium name="US DOE Joint Genome Institute"/>
            <person name="Copeland A."/>
            <person name="Lucas S."/>
            <person name="Lapidus A."/>
            <person name="Barry K."/>
            <person name="Detter J.C."/>
            <person name="Glavina del Rio T."/>
            <person name="Hammon N."/>
            <person name="Israni S."/>
            <person name="Dalin E."/>
            <person name="Tice H."/>
            <person name="Pitluck S."/>
            <person name="Sims D."/>
            <person name="Brettin T."/>
            <person name="Bruce D."/>
            <person name="Han C."/>
            <person name="Tapia R."/>
            <person name="Schmutz J."/>
            <person name="Larimer F."/>
            <person name="Land M."/>
            <person name="Hauser L."/>
            <person name="Kyrpides N."/>
            <person name="Kim E."/>
            <person name="Tebo B.M."/>
            <person name="Richardson P."/>
        </authorList>
    </citation>
    <scope>NUCLEOTIDE SEQUENCE [LARGE SCALE GENOMIC DNA]</scope>
    <source>
        <strain evidence="1 2">MI-1</strain>
    </source>
</reference>
<organism evidence="1 2">
    <name type="scientific">Desulforamulus reducens (strain ATCC BAA-1160 / DSM 100696 / MI-1)</name>
    <name type="common">Desulfotomaculum reducens</name>
    <dbReference type="NCBI Taxonomy" id="349161"/>
    <lineage>
        <taxon>Bacteria</taxon>
        <taxon>Bacillati</taxon>
        <taxon>Bacillota</taxon>
        <taxon>Clostridia</taxon>
        <taxon>Eubacteriales</taxon>
        <taxon>Peptococcaceae</taxon>
        <taxon>Desulforamulus</taxon>
    </lineage>
</organism>
<protein>
    <recommendedName>
        <fullName evidence="3">PcfJ-like protein</fullName>
    </recommendedName>
</protein>
<name>A4J3S6_DESRM</name>
<gene>
    <name evidence="1" type="ordered locus">Dred_1195</name>
</gene>
<dbReference type="Proteomes" id="UP000001556">
    <property type="component" value="Chromosome"/>
</dbReference>
<evidence type="ECO:0000313" key="1">
    <source>
        <dbReference type="EMBL" id="ABO49729.1"/>
    </source>
</evidence>
<evidence type="ECO:0008006" key="3">
    <source>
        <dbReference type="Google" id="ProtNLM"/>
    </source>
</evidence>